<keyword evidence="3" id="KW-1185">Reference proteome</keyword>
<dbReference type="AlphaFoldDB" id="A0A9P6EIK8"/>
<proteinExistence type="predicted"/>
<evidence type="ECO:0000313" key="3">
    <source>
        <dbReference type="Proteomes" id="UP000807306"/>
    </source>
</evidence>
<gene>
    <name evidence="2" type="ORF">CPB83DRAFT_850755</name>
</gene>
<dbReference type="Proteomes" id="UP000807306">
    <property type="component" value="Unassembled WGS sequence"/>
</dbReference>
<organism evidence="2 3">
    <name type="scientific">Crepidotus variabilis</name>
    <dbReference type="NCBI Taxonomy" id="179855"/>
    <lineage>
        <taxon>Eukaryota</taxon>
        <taxon>Fungi</taxon>
        <taxon>Dikarya</taxon>
        <taxon>Basidiomycota</taxon>
        <taxon>Agaricomycotina</taxon>
        <taxon>Agaricomycetes</taxon>
        <taxon>Agaricomycetidae</taxon>
        <taxon>Agaricales</taxon>
        <taxon>Agaricineae</taxon>
        <taxon>Crepidotaceae</taxon>
        <taxon>Crepidotus</taxon>
    </lineage>
</organism>
<evidence type="ECO:0000313" key="2">
    <source>
        <dbReference type="EMBL" id="KAF9530351.1"/>
    </source>
</evidence>
<keyword evidence="1" id="KW-0472">Membrane</keyword>
<reference evidence="2" key="1">
    <citation type="submission" date="2020-11" db="EMBL/GenBank/DDBJ databases">
        <authorList>
            <consortium name="DOE Joint Genome Institute"/>
            <person name="Ahrendt S."/>
            <person name="Riley R."/>
            <person name="Andreopoulos W."/>
            <person name="Labutti K."/>
            <person name="Pangilinan J."/>
            <person name="Ruiz-Duenas F.J."/>
            <person name="Barrasa J.M."/>
            <person name="Sanchez-Garcia M."/>
            <person name="Camarero S."/>
            <person name="Miyauchi S."/>
            <person name="Serrano A."/>
            <person name="Linde D."/>
            <person name="Babiker R."/>
            <person name="Drula E."/>
            <person name="Ayuso-Fernandez I."/>
            <person name="Pacheco R."/>
            <person name="Padilla G."/>
            <person name="Ferreira P."/>
            <person name="Barriuso J."/>
            <person name="Kellner H."/>
            <person name="Castanera R."/>
            <person name="Alfaro M."/>
            <person name="Ramirez L."/>
            <person name="Pisabarro A.G."/>
            <person name="Kuo A."/>
            <person name="Tritt A."/>
            <person name="Lipzen A."/>
            <person name="He G."/>
            <person name="Yan M."/>
            <person name="Ng V."/>
            <person name="Cullen D."/>
            <person name="Martin F."/>
            <person name="Rosso M.-N."/>
            <person name="Henrissat B."/>
            <person name="Hibbett D."/>
            <person name="Martinez A.T."/>
            <person name="Grigoriev I.V."/>
        </authorList>
    </citation>
    <scope>NUCLEOTIDE SEQUENCE</scope>
    <source>
        <strain evidence="2">CBS 506.95</strain>
    </source>
</reference>
<feature type="transmembrane region" description="Helical" evidence="1">
    <location>
        <begin position="12"/>
        <end position="31"/>
    </location>
</feature>
<comment type="caution">
    <text evidence="2">The sequence shown here is derived from an EMBL/GenBank/DDBJ whole genome shotgun (WGS) entry which is preliminary data.</text>
</comment>
<accession>A0A9P6EIK8</accession>
<evidence type="ECO:0000256" key="1">
    <source>
        <dbReference type="SAM" id="Phobius"/>
    </source>
</evidence>
<protein>
    <submittedName>
        <fullName evidence="2">Uncharacterized protein</fullName>
    </submittedName>
</protein>
<name>A0A9P6EIK8_9AGAR</name>
<dbReference type="EMBL" id="MU157840">
    <property type="protein sequence ID" value="KAF9530351.1"/>
    <property type="molecule type" value="Genomic_DNA"/>
</dbReference>
<sequence>MGIIEYSQVFTFFSKSIALFVILFFSSLTWVMRRKIHILYHPLILRHCFNHPKEGYCRCDPLNGYRA</sequence>
<keyword evidence="1" id="KW-1133">Transmembrane helix</keyword>
<keyword evidence="1" id="KW-0812">Transmembrane</keyword>